<dbReference type="AlphaFoldDB" id="A0A6N2VJ31"/>
<evidence type="ECO:0000256" key="9">
    <source>
        <dbReference type="ARBA" id="ARBA00022960"/>
    </source>
</evidence>
<evidence type="ECO:0000256" key="7">
    <source>
        <dbReference type="ARBA" id="ARBA00022729"/>
    </source>
</evidence>
<dbReference type="Pfam" id="PF07943">
    <property type="entry name" value="PBP5_C"/>
    <property type="match status" value="1"/>
</dbReference>
<dbReference type="SUPFAM" id="SSF56601">
    <property type="entry name" value="beta-lactamase/transpeptidase-like"/>
    <property type="match status" value="1"/>
</dbReference>
<evidence type="ECO:0000256" key="5">
    <source>
        <dbReference type="ARBA" id="ARBA00022645"/>
    </source>
</evidence>
<organism evidence="19">
    <name type="scientific">Blautia hansenii</name>
    <name type="common">Ruminococcus hansenii</name>
    <dbReference type="NCBI Taxonomy" id="1322"/>
    <lineage>
        <taxon>Bacteria</taxon>
        <taxon>Bacillati</taxon>
        <taxon>Bacillota</taxon>
        <taxon>Clostridia</taxon>
        <taxon>Lachnospirales</taxon>
        <taxon>Lachnospiraceae</taxon>
        <taxon>Blautia</taxon>
    </lineage>
</organism>
<dbReference type="UniPathway" id="UPA00219"/>
<sequence length="411" mass="46284">MKKNKWKKILSLFLAFYISMSAFPVLVAGKGDEPENLYALSAALIDGESGRVLYEKNGEEKRPMASTTKIMTCILTLESGCLEEIAEASEKAARMPKVHLGASVGEKFYVKDLLYSLMLESHNDSAVILAEHVGGSVEGFAEKMNEKAREIGCEDTWFITPNGLDAKEEREGEEKVHETTAENLAQIMRYCVCLSPAREEFLKITQTPSYRFSDADGKREFSCQNHNAFLSMMEGAISGKTGFTAQAGYCYVGALQRDGKTLIVALLGCGWPNNKGYKWSDTRKLMEYGLNEYSLHSFDEIEFSKCPKEIPVKNAKNKELDKNSKISLVREKGEEKKILLKEGEEIEVSYHGKKKLTAPVKKGEKIGELRYKVDGEVWYTEDILTAEGKKKIDFPWCFEQVVKRYGNVEKN</sequence>
<evidence type="ECO:0000256" key="6">
    <source>
        <dbReference type="ARBA" id="ARBA00022670"/>
    </source>
</evidence>
<evidence type="ECO:0000256" key="11">
    <source>
        <dbReference type="ARBA" id="ARBA00023316"/>
    </source>
</evidence>
<reference evidence="19" key="1">
    <citation type="submission" date="2019-11" db="EMBL/GenBank/DDBJ databases">
        <authorList>
            <person name="Feng L."/>
        </authorList>
    </citation>
    <scope>NUCLEOTIDE SEQUENCE</scope>
    <source>
        <strain evidence="19">BhanseniiLFYP23</strain>
    </source>
</reference>
<dbReference type="GO" id="GO:0006508">
    <property type="term" value="P:proteolysis"/>
    <property type="evidence" value="ECO:0007669"/>
    <property type="project" value="UniProtKB-KW"/>
</dbReference>
<dbReference type="InterPro" id="IPR001967">
    <property type="entry name" value="Peptidase_S11_N"/>
</dbReference>
<evidence type="ECO:0000259" key="17">
    <source>
        <dbReference type="Pfam" id="PF00768"/>
    </source>
</evidence>
<dbReference type="GO" id="GO:0009002">
    <property type="term" value="F:serine-type D-Ala-D-Ala carboxypeptidase activity"/>
    <property type="evidence" value="ECO:0007669"/>
    <property type="project" value="UniProtKB-EC"/>
</dbReference>
<evidence type="ECO:0000256" key="12">
    <source>
        <dbReference type="ARBA" id="ARBA00034000"/>
    </source>
</evidence>
<dbReference type="GO" id="GO:0071555">
    <property type="term" value="P:cell wall organization"/>
    <property type="evidence" value="ECO:0007669"/>
    <property type="project" value="UniProtKB-KW"/>
</dbReference>
<feature type="binding site" evidence="14">
    <location>
        <position position="240"/>
    </location>
    <ligand>
        <name>substrate</name>
    </ligand>
</feature>
<comment type="function">
    <text evidence="1">Removes C-terminal D-alanyl residues from sugar-peptide cell wall precursors.</text>
</comment>
<proteinExistence type="inferred from homology"/>
<dbReference type="Gene3D" id="3.40.710.10">
    <property type="entry name" value="DD-peptidase/beta-lactamase superfamily"/>
    <property type="match status" value="1"/>
</dbReference>
<dbReference type="InterPro" id="IPR015956">
    <property type="entry name" value="Peniciliin-bd_prot_C_sf"/>
</dbReference>
<name>A0A6N2VJ31_BLAHA</name>
<dbReference type="Pfam" id="PF00768">
    <property type="entry name" value="Peptidase_S11"/>
    <property type="match status" value="1"/>
</dbReference>
<feature type="active site" description="Acyl-ester intermediate" evidence="13">
    <location>
        <position position="66"/>
    </location>
</feature>
<evidence type="ECO:0000313" key="19">
    <source>
        <dbReference type="EMBL" id="VYT30374.1"/>
    </source>
</evidence>
<keyword evidence="6" id="KW-0645">Protease</keyword>
<dbReference type="InterPro" id="IPR012907">
    <property type="entry name" value="Peptidase_S11_C"/>
</dbReference>
<keyword evidence="7 16" id="KW-0732">Signal</keyword>
<keyword evidence="10" id="KW-0573">Peptidoglycan synthesis</keyword>
<evidence type="ECO:0000256" key="2">
    <source>
        <dbReference type="ARBA" id="ARBA00004752"/>
    </source>
</evidence>
<dbReference type="PRINTS" id="PR00725">
    <property type="entry name" value="DADACBPTASE1"/>
</dbReference>
<dbReference type="InterPro" id="IPR012338">
    <property type="entry name" value="Beta-lactam/transpept-like"/>
</dbReference>
<protein>
    <recommendedName>
        <fullName evidence="4">serine-type D-Ala-D-Ala carboxypeptidase</fullName>
        <ecNumber evidence="4">3.4.16.4</ecNumber>
    </recommendedName>
</protein>
<accession>A0A6N2VJ31</accession>
<evidence type="ECO:0000259" key="18">
    <source>
        <dbReference type="Pfam" id="PF07943"/>
    </source>
</evidence>
<keyword evidence="9" id="KW-0133">Cell shape</keyword>
<evidence type="ECO:0000256" key="1">
    <source>
        <dbReference type="ARBA" id="ARBA00003217"/>
    </source>
</evidence>
<dbReference type="EC" id="3.4.16.4" evidence="4"/>
<dbReference type="SUPFAM" id="SSF69189">
    <property type="entry name" value="Penicillin-binding protein associated domain"/>
    <property type="match status" value="1"/>
</dbReference>
<feature type="domain" description="Peptidase S11 D-alanyl-D-alanine carboxypeptidase A N-terminal" evidence="17">
    <location>
        <begin position="33"/>
        <end position="268"/>
    </location>
</feature>
<feature type="active site" evidence="13">
    <location>
        <position position="121"/>
    </location>
</feature>
<evidence type="ECO:0000256" key="14">
    <source>
        <dbReference type="PIRSR" id="PIRSR618044-2"/>
    </source>
</evidence>
<evidence type="ECO:0000256" key="15">
    <source>
        <dbReference type="RuleBase" id="RU004016"/>
    </source>
</evidence>
<keyword evidence="8 19" id="KW-0378">Hydrolase</keyword>
<dbReference type="PANTHER" id="PTHR21581:SF33">
    <property type="entry name" value="D-ALANYL-D-ALANINE CARBOXYPEPTIDASE DACB"/>
    <property type="match status" value="1"/>
</dbReference>
<evidence type="ECO:0000256" key="8">
    <source>
        <dbReference type="ARBA" id="ARBA00022801"/>
    </source>
</evidence>
<dbReference type="GO" id="GO:0008360">
    <property type="term" value="P:regulation of cell shape"/>
    <property type="evidence" value="ECO:0007669"/>
    <property type="project" value="UniProtKB-KW"/>
</dbReference>
<feature type="active site" description="Proton acceptor" evidence="13">
    <location>
        <position position="69"/>
    </location>
</feature>
<evidence type="ECO:0000256" key="3">
    <source>
        <dbReference type="ARBA" id="ARBA00007164"/>
    </source>
</evidence>
<dbReference type="EMBL" id="CACRSY010000016">
    <property type="protein sequence ID" value="VYT30374.1"/>
    <property type="molecule type" value="Genomic_DNA"/>
</dbReference>
<evidence type="ECO:0000256" key="16">
    <source>
        <dbReference type="SAM" id="SignalP"/>
    </source>
</evidence>
<comment type="pathway">
    <text evidence="2">Cell wall biogenesis; peptidoglycan biosynthesis.</text>
</comment>
<keyword evidence="11" id="KW-0961">Cell wall biogenesis/degradation</keyword>
<comment type="catalytic activity">
    <reaction evidence="12">
        <text>Preferential cleavage: (Ac)2-L-Lys-D-Ala-|-D-Ala. Also transpeptidation of peptidyl-alanyl moieties that are N-acyl substituents of D-alanine.</text>
        <dbReference type="EC" id="3.4.16.4"/>
    </reaction>
</comment>
<comment type="similarity">
    <text evidence="3 15">Belongs to the peptidase S11 family.</text>
</comment>
<dbReference type="InterPro" id="IPR037167">
    <property type="entry name" value="Peptidase_S11_C_sf"/>
</dbReference>
<feature type="domain" description="Peptidase S11 D-Ala-D-Ala carboxypeptidase A C-terminal" evidence="18">
    <location>
        <begin position="341"/>
        <end position="387"/>
    </location>
</feature>
<evidence type="ECO:0000256" key="10">
    <source>
        <dbReference type="ARBA" id="ARBA00022984"/>
    </source>
</evidence>
<evidence type="ECO:0000256" key="4">
    <source>
        <dbReference type="ARBA" id="ARBA00012448"/>
    </source>
</evidence>
<dbReference type="Gene3D" id="2.60.410.10">
    <property type="entry name" value="D-Ala-D-Ala carboxypeptidase, C-terminal domain"/>
    <property type="match status" value="1"/>
</dbReference>
<gene>
    <name evidence="19" type="primary">dacB_1</name>
    <name evidence="19" type="ORF">BHLFYP23_01142</name>
</gene>
<keyword evidence="5 19" id="KW-0121">Carboxypeptidase</keyword>
<evidence type="ECO:0000256" key="13">
    <source>
        <dbReference type="PIRSR" id="PIRSR618044-1"/>
    </source>
</evidence>
<feature type="chain" id="PRO_5026906843" description="serine-type D-Ala-D-Ala carboxypeptidase" evidence="16">
    <location>
        <begin position="28"/>
        <end position="411"/>
    </location>
</feature>
<dbReference type="GO" id="GO:0009252">
    <property type="term" value="P:peptidoglycan biosynthetic process"/>
    <property type="evidence" value="ECO:0007669"/>
    <property type="project" value="UniProtKB-UniPathway"/>
</dbReference>
<dbReference type="InterPro" id="IPR018044">
    <property type="entry name" value="Peptidase_S11"/>
</dbReference>
<feature type="signal peptide" evidence="16">
    <location>
        <begin position="1"/>
        <end position="27"/>
    </location>
</feature>
<dbReference type="RefSeq" id="WP_004222273.1">
    <property type="nucleotide sequence ID" value="NZ_CACRSY010000016.1"/>
</dbReference>
<dbReference type="PANTHER" id="PTHR21581">
    <property type="entry name" value="D-ALANYL-D-ALANINE CARBOXYPEPTIDASE"/>
    <property type="match status" value="1"/>
</dbReference>